<dbReference type="AlphaFoldDB" id="A0AAU9NQI7"/>
<organism evidence="1 2">
    <name type="scientific">Lactuca virosa</name>
    <dbReference type="NCBI Taxonomy" id="75947"/>
    <lineage>
        <taxon>Eukaryota</taxon>
        <taxon>Viridiplantae</taxon>
        <taxon>Streptophyta</taxon>
        <taxon>Embryophyta</taxon>
        <taxon>Tracheophyta</taxon>
        <taxon>Spermatophyta</taxon>
        <taxon>Magnoliopsida</taxon>
        <taxon>eudicotyledons</taxon>
        <taxon>Gunneridae</taxon>
        <taxon>Pentapetalae</taxon>
        <taxon>asterids</taxon>
        <taxon>campanulids</taxon>
        <taxon>Asterales</taxon>
        <taxon>Asteraceae</taxon>
        <taxon>Cichorioideae</taxon>
        <taxon>Cichorieae</taxon>
        <taxon>Lactucinae</taxon>
        <taxon>Lactuca</taxon>
    </lineage>
</organism>
<keyword evidence="2" id="KW-1185">Reference proteome</keyword>
<reference evidence="1 2" key="1">
    <citation type="submission" date="2022-01" db="EMBL/GenBank/DDBJ databases">
        <authorList>
            <person name="Xiong W."/>
            <person name="Schranz E."/>
        </authorList>
    </citation>
    <scope>NUCLEOTIDE SEQUENCE [LARGE SCALE GENOMIC DNA]</scope>
</reference>
<proteinExistence type="predicted"/>
<protein>
    <submittedName>
        <fullName evidence="1">Uncharacterized protein</fullName>
    </submittedName>
</protein>
<accession>A0AAU9NQI7</accession>
<dbReference type="EMBL" id="CAKMRJ010005412">
    <property type="protein sequence ID" value="CAH1440090.1"/>
    <property type="molecule type" value="Genomic_DNA"/>
</dbReference>
<gene>
    <name evidence="1" type="ORF">LVIROSA_LOCUS26247</name>
</gene>
<sequence>MLPSLPLGTPTSSIVLKVFQKLPSPSPPLHHCTYKGNLNQISYRIRMFKNRHIHIHILRIFHTNVATNPTS</sequence>
<dbReference type="Proteomes" id="UP001157418">
    <property type="component" value="Unassembled WGS sequence"/>
</dbReference>
<evidence type="ECO:0000313" key="1">
    <source>
        <dbReference type="EMBL" id="CAH1440090.1"/>
    </source>
</evidence>
<name>A0AAU9NQI7_9ASTR</name>
<evidence type="ECO:0000313" key="2">
    <source>
        <dbReference type="Proteomes" id="UP001157418"/>
    </source>
</evidence>
<comment type="caution">
    <text evidence="1">The sequence shown here is derived from an EMBL/GenBank/DDBJ whole genome shotgun (WGS) entry which is preliminary data.</text>
</comment>